<evidence type="ECO:0000256" key="1">
    <source>
        <dbReference type="SAM" id="Phobius"/>
    </source>
</evidence>
<dbReference type="EMBL" id="HBUF01574885">
    <property type="protein sequence ID" value="CAG6767930.1"/>
    <property type="molecule type" value="Transcribed_RNA"/>
</dbReference>
<sequence length="116" mass="12966">MELLFVIFNRAFRQDTALKSKGGGRTGVYDLPPSVTYPFHCRAAVSSPRTVHFAEVVSGKQEGAVSNHSTLKVCHGAVQQTVLRSIPKTCYLYFFFFFFSPPVLLILNCAFSEEKL</sequence>
<accession>A0A8D9AKZ8</accession>
<reference evidence="2" key="1">
    <citation type="submission" date="2021-05" db="EMBL/GenBank/DDBJ databases">
        <authorList>
            <person name="Alioto T."/>
            <person name="Alioto T."/>
            <person name="Gomez Garrido J."/>
        </authorList>
    </citation>
    <scope>NUCLEOTIDE SEQUENCE</scope>
</reference>
<dbReference type="AlphaFoldDB" id="A0A8D9AKZ8"/>
<keyword evidence="1" id="KW-0812">Transmembrane</keyword>
<keyword evidence="1" id="KW-0472">Membrane</keyword>
<organism evidence="2">
    <name type="scientific">Cacopsylla melanoneura</name>
    <dbReference type="NCBI Taxonomy" id="428564"/>
    <lineage>
        <taxon>Eukaryota</taxon>
        <taxon>Metazoa</taxon>
        <taxon>Ecdysozoa</taxon>
        <taxon>Arthropoda</taxon>
        <taxon>Hexapoda</taxon>
        <taxon>Insecta</taxon>
        <taxon>Pterygota</taxon>
        <taxon>Neoptera</taxon>
        <taxon>Paraneoptera</taxon>
        <taxon>Hemiptera</taxon>
        <taxon>Sternorrhyncha</taxon>
        <taxon>Psylloidea</taxon>
        <taxon>Psyllidae</taxon>
        <taxon>Psyllinae</taxon>
        <taxon>Cacopsylla</taxon>
    </lineage>
</organism>
<proteinExistence type="predicted"/>
<keyword evidence="1" id="KW-1133">Transmembrane helix</keyword>
<feature type="transmembrane region" description="Helical" evidence="1">
    <location>
        <begin position="91"/>
        <end position="111"/>
    </location>
</feature>
<evidence type="ECO:0000313" key="2">
    <source>
        <dbReference type="EMBL" id="CAG6767930.1"/>
    </source>
</evidence>
<name>A0A8D9AKZ8_9HEMI</name>
<protein>
    <submittedName>
        <fullName evidence="2">Uncharacterized protein</fullName>
    </submittedName>
</protein>